<evidence type="ECO:0000313" key="2">
    <source>
        <dbReference type="Proteomes" id="UP000241769"/>
    </source>
</evidence>
<sequence>MVLQRAPQQAILAGTRVELWLPPGIQSNCYGYDVPDYSSLYNTRIAPYMPQRISTAICYGSYQGESNVLAAGVYNCLLANLVRSWRANFGYNDSLPWFIVQLAGYSSGWHAPIGGSDQRVDNGGLDDLRYFIYNSVCSWKLLNNCNPALNITLTVSRSLSTCGIWSLNLIVSLPRLQPPR</sequence>
<gene>
    <name evidence="1" type="ORF">PROFUN_04460</name>
</gene>
<organism evidence="1 2">
    <name type="scientific">Planoprotostelium fungivorum</name>
    <dbReference type="NCBI Taxonomy" id="1890364"/>
    <lineage>
        <taxon>Eukaryota</taxon>
        <taxon>Amoebozoa</taxon>
        <taxon>Evosea</taxon>
        <taxon>Variosea</taxon>
        <taxon>Cavosteliida</taxon>
        <taxon>Cavosteliaceae</taxon>
        <taxon>Planoprotostelium</taxon>
    </lineage>
</organism>
<dbReference type="EMBL" id="MDYQ01000015">
    <property type="protein sequence ID" value="PRP88032.1"/>
    <property type="molecule type" value="Genomic_DNA"/>
</dbReference>
<comment type="caution">
    <text evidence="1">The sequence shown here is derived from an EMBL/GenBank/DDBJ whole genome shotgun (WGS) entry which is preliminary data.</text>
</comment>
<dbReference type="Proteomes" id="UP000241769">
    <property type="component" value="Unassembled WGS sequence"/>
</dbReference>
<protein>
    <submittedName>
        <fullName evidence="1">ExsB</fullName>
    </submittedName>
</protein>
<name>A0A2P6NVP1_9EUKA</name>
<reference evidence="1 2" key="1">
    <citation type="journal article" date="2018" name="Genome Biol. Evol.">
        <title>Multiple Roots of Fruiting Body Formation in Amoebozoa.</title>
        <authorList>
            <person name="Hillmann F."/>
            <person name="Forbes G."/>
            <person name="Novohradska S."/>
            <person name="Ferling I."/>
            <person name="Riege K."/>
            <person name="Groth M."/>
            <person name="Westermann M."/>
            <person name="Marz M."/>
            <person name="Spaller T."/>
            <person name="Winckler T."/>
            <person name="Schaap P."/>
            <person name="Glockner G."/>
        </authorList>
    </citation>
    <scope>NUCLEOTIDE SEQUENCE [LARGE SCALE GENOMIC DNA]</scope>
    <source>
        <strain evidence="1 2">Jena</strain>
    </source>
</reference>
<proteinExistence type="predicted"/>
<dbReference type="InterPro" id="IPR036514">
    <property type="entry name" value="SGNH_hydro_sf"/>
</dbReference>
<accession>A0A2P6NVP1</accession>
<dbReference type="InParanoid" id="A0A2P6NVP1"/>
<dbReference type="SUPFAM" id="SSF52266">
    <property type="entry name" value="SGNH hydrolase"/>
    <property type="match status" value="1"/>
</dbReference>
<dbReference type="Gene3D" id="3.40.50.1110">
    <property type="entry name" value="SGNH hydrolase"/>
    <property type="match status" value="1"/>
</dbReference>
<keyword evidence="2" id="KW-1185">Reference proteome</keyword>
<evidence type="ECO:0000313" key="1">
    <source>
        <dbReference type="EMBL" id="PRP88032.1"/>
    </source>
</evidence>
<dbReference type="AlphaFoldDB" id="A0A2P6NVP1"/>